<dbReference type="SUPFAM" id="SSF81321">
    <property type="entry name" value="Family A G protein-coupled receptor-like"/>
    <property type="match status" value="1"/>
</dbReference>
<evidence type="ECO:0000256" key="3">
    <source>
        <dbReference type="ARBA" id="ARBA00022989"/>
    </source>
</evidence>
<feature type="transmembrane region" description="Helical" evidence="6">
    <location>
        <begin position="257"/>
        <end position="280"/>
    </location>
</feature>
<evidence type="ECO:0000256" key="4">
    <source>
        <dbReference type="ARBA" id="ARBA00023136"/>
    </source>
</evidence>
<evidence type="ECO:0000256" key="1">
    <source>
        <dbReference type="ARBA" id="ARBA00004370"/>
    </source>
</evidence>
<dbReference type="OrthoDB" id="2105199at2759"/>
<evidence type="ECO:0000259" key="7">
    <source>
        <dbReference type="PROSITE" id="PS50262"/>
    </source>
</evidence>
<sequence length="340" mass="38269">MSESTSAAVTTISFILVVTNVIGNSLVCWIIKKNRNMRISLNYLLVNLAVADILYAVFIAPKFLVKLTVSHPDGLTGIYLCKLVTGGNLAWVGSASSIVTLVAISVERYYSVMYLFNKKGKLTRRRLKVIIAISWIFSSIFNLPVFLVRSFDDKSQQCFLSYPEEWIIKARETAWLVLTVVPLLIMIGLYYRVVHLLWFKNCGGDSQFSSKQKGVLRVRKRVTLTVITVSVIFGICWGTSSFIYFMINVISCDFGAIVVTVADILILFNSTVNPFVYALLNHQFRQKMRGTTCCSRSSPFRIHHIRNPPSKELADDSVAHLSQTGRIRKSVPVNAVYSRT</sequence>
<dbReference type="PROSITE" id="PS00237">
    <property type="entry name" value="G_PROTEIN_RECEP_F1_1"/>
    <property type="match status" value="1"/>
</dbReference>
<keyword evidence="5" id="KW-0807">Transducer</keyword>
<keyword evidence="9" id="KW-1185">Reference proteome</keyword>
<feature type="transmembrane region" description="Helical" evidence="6">
    <location>
        <begin position="43"/>
        <end position="64"/>
    </location>
</feature>
<dbReference type="Proteomes" id="UP000275408">
    <property type="component" value="Unassembled WGS sequence"/>
</dbReference>
<organism evidence="8 9">
    <name type="scientific">Pocillopora damicornis</name>
    <name type="common">Cauliflower coral</name>
    <name type="synonym">Millepora damicornis</name>
    <dbReference type="NCBI Taxonomy" id="46731"/>
    <lineage>
        <taxon>Eukaryota</taxon>
        <taxon>Metazoa</taxon>
        <taxon>Cnidaria</taxon>
        <taxon>Anthozoa</taxon>
        <taxon>Hexacorallia</taxon>
        <taxon>Scleractinia</taxon>
        <taxon>Astrocoeniina</taxon>
        <taxon>Pocilloporidae</taxon>
        <taxon>Pocillopora</taxon>
    </lineage>
</organism>
<dbReference type="CDD" id="cd00637">
    <property type="entry name" value="7tm_classA_rhodopsin-like"/>
    <property type="match status" value="1"/>
</dbReference>
<dbReference type="Gene3D" id="1.20.1070.10">
    <property type="entry name" value="Rhodopsin 7-helix transmembrane proteins"/>
    <property type="match status" value="1"/>
</dbReference>
<dbReference type="PANTHER" id="PTHR45698:SF1">
    <property type="entry name" value="TRACE AMINE-ASSOCIATED RECEPTOR 13C-LIKE"/>
    <property type="match status" value="1"/>
</dbReference>
<dbReference type="GO" id="GO:0016020">
    <property type="term" value="C:membrane"/>
    <property type="evidence" value="ECO:0007669"/>
    <property type="project" value="UniProtKB-SubCell"/>
</dbReference>
<evidence type="ECO:0000256" key="2">
    <source>
        <dbReference type="ARBA" id="ARBA00022692"/>
    </source>
</evidence>
<evidence type="ECO:0000313" key="9">
    <source>
        <dbReference type="Proteomes" id="UP000275408"/>
    </source>
</evidence>
<evidence type="ECO:0000256" key="6">
    <source>
        <dbReference type="SAM" id="Phobius"/>
    </source>
</evidence>
<dbReference type="InterPro" id="IPR017452">
    <property type="entry name" value="GPCR_Rhodpsn_7TM"/>
</dbReference>
<dbReference type="PRINTS" id="PR00237">
    <property type="entry name" value="GPCRRHODOPSN"/>
</dbReference>
<keyword evidence="3 6" id="KW-1133">Transmembrane helix</keyword>
<dbReference type="EMBL" id="RCHS01001596">
    <property type="protein sequence ID" value="RMX52666.1"/>
    <property type="molecule type" value="Genomic_DNA"/>
</dbReference>
<keyword evidence="2 5" id="KW-0812">Transmembrane</keyword>
<feature type="domain" description="G-protein coupled receptors family 1 profile" evidence="7">
    <location>
        <begin position="23"/>
        <end position="277"/>
    </location>
</feature>
<feature type="transmembrane region" description="Helical" evidence="6">
    <location>
        <begin position="222"/>
        <end position="245"/>
    </location>
</feature>
<dbReference type="AlphaFoldDB" id="A0A3M6UGB1"/>
<dbReference type="Pfam" id="PF00001">
    <property type="entry name" value="7tm_1"/>
    <property type="match status" value="1"/>
</dbReference>
<gene>
    <name evidence="8" type="ORF">pdam_00004215</name>
</gene>
<accession>A0A3M6UGB1</accession>
<dbReference type="FunFam" id="1.20.1070.10:FF:000368">
    <property type="entry name" value="Predicted protein"/>
    <property type="match status" value="1"/>
</dbReference>
<evidence type="ECO:0000256" key="5">
    <source>
        <dbReference type="RuleBase" id="RU000688"/>
    </source>
</evidence>
<comment type="similarity">
    <text evidence="5">Belongs to the G-protein coupled receptor 1 family.</text>
</comment>
<feature type="transmembrane region" description="Helical" evidence="6">
    <location>
        <begin position="127"/>
        <end position="147"/>
    </location>
</feature>
<comment type="subcellular location">
    <subcellularLocation>
        <location evidence="1">Membrane</location>
    </subcellularLocation>
</comment>
<dbReference type="GO" id="GO:0004930">
    <property type="term" value="F:G protein-coupled receptor activity"/>
    <property type="evidence" value="ECO:0007669"/>
    <property type="project" value="UniProtKB-KW"/>
</dbReference>
<keyword evidence="5" id="KW-0675">Receptor</keyword>
<dbReference type="InterPro" id="IPR000276">
    <property type="entry name" value="GPCR_Rhodpsn"/>
</dbReference>
<feature type="transmembrane region" description="Helical" evidence="6">
    <location>
        <begin position="12"/>
        <end position="31"/>
    </location>
</feature>
<dbReference type="PANTHER" id="PTHR45698">
    <property type="entry name" value="TRACE AMINE-ASSOCIATED RECEPTOR 19N-RELATED"/>
    <property type="match status" value="1"/>
</dbReference>
<dbReference type="PROSITE" id="PS50262">
    <property type="entry name" value="G_PROTEIN_RECEP_F1_2"/>
    <property type="match status" value="1"/>
</dbReference>
<comment type="caution">
    <text evidence="8">The sequence shown here is derived from an EMBL/GenBank/DDBJ whole genome shotgun (WGS) entry which is preliminary data.</text>
</comment>
<evidence type="ECO:0000313" key="8">
    <source>
        <dbReference type="EMBL" id="RMX52666.1"/>
    </source>
</evidence>
<reference evidence="8 9" key="1">
    <citation type="journal article" date="2018" name="Sci. Rep.">
        <title>Comparative analysis of the Pocillopora damicornis genome highlights role of immune system in coral evolution.</title>
        <authorList>
            <person name="Cunning R."/>
            <person name="Bay R.A."/>
            <person name="Gillette P."/>
            <person name="Baker A.C."/>
            <person name="Traylor-Knowles N."/>
        </authorList>
    </citation>
    <scope>NUCLEOTIDE SEQUENCE [LARGE SCALE GENOMIC DNA]</scope>
    <source>
        <strain evidence="8">RSMAS</strain>
        <tissue evidence="8">Whole animal</tissue>
    </source>
</reference>
<feature type="transmembrane region" description="Helical" evidence="6">
    <location>
        <begin position="173"/>
        <end position="191"/>
    </location>
</feature>
<dbReference type="STRING" id="46731.A0A3M6UGB1"/>
<proteinExistence type="inferred from homology"/>
<name>A0A3M6UGB1_POCDA</name>
<keyword evidence="5" id="KW-0297">G-protein coupled receptor</keyword>
<feature type="transmembrane region" description="Helical" evidence="6">
    <location>
        <begin position="84"/>
        <end position="106"/>
    </location>
</feature>
<keyword evidence="4 6" id="KW-0472">Membrane</keyword>
<protein>
    <recommendedName>
        <fullName evidence="7">G-protein coupled receptors family 1 profile domain-containing protein</fullName>
    </recommendedName>
</protein>